<protein>
    <submittedName>
        <fullName evidence="1">Uncharacterized protein</fullName>
    </submittedName>
</protein>
<dbReference type="InParanoid" id="A0A0H2RW13"/>
<sequence length="598" mass="68717">MANSPDCTEDFQVELLDGGSLDLLMRELGALQMSLNRARKHGHRERLVWPNIKVRYRLDEKDVRSPEIRRVEASRFAEVMTGTYRLENLSSLLDSLHSSTKALLERIKPNVTSAGENLGRLMQRLPEELLLRIMKLTLDFNPHECPLPFMRMMLKLSSVNKHFRRVALSHPDVWATVSTDSRIESTELYLNRSKCAKLHVEIRPTRSLDVFLDKVLPLTSRWKELSFRIPLDGEQKEIMKKACTGLHLPNLEHLQYSVETYQERYMYADNSLDDVYLSWTVPNLRSISFANISPKVFPASSIRSVHMVFADKFTDRSVTYLQGLQVFLQDSPTVDDLDISCRMYADQTWHSSSFSSLYLENIRTVEVRCVFLTWEIPEIRSLDEHPICRFLQSLHLPYLESINVQFHLDTNRHFNDQENLEMDLSAPIFSFVPSPCVNTSVKKLVLQVQGTRKTHFVKSSVTLPLRRFPNLRHLNLRIEGILKLSDPVSILDSDIASNIDTFPVLERVELGKCWGGGLKFLRDAFEAIRIAGRSNPSGGGLNRLDVVSVKRCPYVRKEDLLQIIAKEKLVFEEATITDRLRILLDSYGLSDQPKSTGD</sequence>
<evidence type="ECO:0000313" key="1">
    <source>
        <dbReference type="EMBL" id="KLO08976.1"/>
    </source>
</evidence>
<evidence type="ECO:0000313" key="2">
    <source>
        <dbReference type="Proteomes" id="UP000053477"/>
    </source>
</evidence>
<dbReference type="Proteomes" id="UP000053477">
    <property type="component" value="Unassembled WGS sequence"/>
</dbReference>
<organism evidence="1 2">
    <name type="scientific">Schizopora paradoxa</name>
    <dbReference type="NCBI Taxonomy" id="27342"/>
    <lineage>
        <taxon>Eukaryota</taxon>
        <taxon>Fungi</taxon>
        <taxon>Dikarya</taxon>
        <taxon>Basidiomycota</taxon>
        <taxon>Agaricomycotina</taxon>
        <taxon>Agaricomycetes</taxon>
        <taxon>Hymenochaetales</taxon>
        <taxon>Schizoporaceae</taxon>
        <taxon>Schizopora</taxon>
    </lineage>
</organism>
<accession>A0A0H2RW13</accession>
<proteinExistence type="predicted"/>
<name>A0A0H2RW13_9AGAM</name>
<reference evidence="1 2" key="1">
    <citation type="submission" date="2015-04" db="EMBL/GenBank/DDBJ databases">
        <title>Complete genome sequence of Schizopora paradoxa KUC8140, a cosmopolitan wood degrader in East Asia.</title>
        <authorList>
            <consortium name="DOE Joint Genome Institute"/>
            <person name="Min B."/>
            <person name="Park H."/>
            <person name="Jang Y."/>
            <person name="Kim J.-J."/>
            <person name="Kim K.H."/>
            <person name="Pangilinan J."/>
            <person name="Lipzen A."/>
            <person name="Riley R."/>
            <person name="Grigoriev I.V."/>
            <person name="Spatafora J.W."/>
            <person name="Choi I.-G."/>
        </authorList>
    </citation>
    <scope>NUCLEOTIDE SEQUENCE [LARGE SCALE GENOMIC DNA]</scope>
    <source>
        <strain evidence="1 2">KUC8140</strain>
    </source>
</reference>
<dbReference type="EMBL" id="KQ086070">
    <property type="protein sequence ID" value="KLO08976.1"/>
    <property type="molecule type" value="Genomic_DNA"/>
</dbReference>
<dbReference type="AlphaFoldDB" id="A0A0H2RW13"/>
<gene>
    <name evidence="1" type="ORF">SCHPADRAFT_931442</name>
</gene>
<dbReference type="OrthoDB" id="2884925at2759"/>
<keyword evidence="2" id="KW-1185">Reference proteome</keyword>